<protein>
    <submittedName>
        <fullName evidence="2">Uncharacterized protein</fullName>
    </submittedName>
</protein>
<reference evidence="3 4" key="2">
    <citation type="journal article" date="2016" name="PLoS ONE">
        <title>Plasmid Characterization and Chromosome Analysis of Two netF+ Clostridium perfringens Isolates Associated with Foal and Canine Necrotizing Enteritis.</title>
        <authorList>
            <person name="Mehdizadeh Gohari I."/>
            <person name="Kropinski A.M."/>
            <person name="Weese S.J."/>
            <person name="Parreira V.R."/>
            <person name="Whitehead A.E."/>
            <person name="Boerlin P."/>
            <person name="Prescott J.F."/>
        </authorList>
    </citation>
    <scope>NUCLEOTIDE SEQUENCE [LARGE SCALE GENOMIC DNA]</scope>
    <source>
        <strain evidence="3 4">JP838</strain>
        <plasmid evidence="3">pJFP838C</plasmid>
        <plasmid evidence="4">Plasmid pJFP838C</plasmid>
    </source>
</reference>
<keyword evidence="2" id="KW-0614">Plasmid</keyword>
<reference evidence="2" key="1">
    <citation type="journal article" date="2015" name="PLoS ONE">
        <title>A Novel Pore-Forming Toxin in Type A Clostridium perfringens Is Associated with Both Fatal Canine Hemorrhagic Gastroenteritis and Fatal Foal Necrotizing Enterocolitis.</title>
        <authorList>
            <person name="Gohari I.M."/>
            <person name="Parreira V.R."/>
            <person name="Nowell V.J."/>
            <person name="Nicholson V.M."/>
            <person name="Oliphant K."/>
            <person name="Prescott J.F."/>
        </authorList>
    </citation>
    <scope>NUCLEOTIDE SEQUENCE</scope>
    <source>
        <strain evidence="2">JP718</strain>
        <plasmid evidence="2">pCP718netF</plasmid>
    </source>
</reference>
<name>A0A0N7BKT4_CLOPF</name>
<organism evidence="2">
    <name type="scientific">Clostridium perfringens</name>
    <dbReference type="NCBI Taxonomy" id="1502"/>
    <lineage>
        <taxon>Bacteria</taxon>
        <taxon>Bacillati</taxon>
        <taxon>Bacillota</taxon>
        <taxon>Clostridia</taxon>
        <taxon>Eubacteriales</taxon>
        <taxon>Clostridiaceae</taxon>
        <taxon>Clostridium</taxon>
    </lineage>
</organism>
<dbReference type="EMBL" id="CP013040">
    <property type="protein sequence ID" value="AMN30636.1"/>
    <property type="molecule type" value="Genomic_DNA"/>
</dbReference>
<accession>A0A0N7BKT4</accession>
<evidence type="ECO:0000256" key="1">
    <source>
        <dbReference type="SAM" id="SignalP"/>
    </source>
</evidence>
<geneLocation type="plasmid" evidence="3 4">
    <name>pJFP838C</name>
</geneLocation>
<dbReference type="EMBL" id="KP739975">
    <property type="protein sequence ID" value="AKF16644.1"/>
    <property type="molecule type" value="Genomic_DNA"/>
</dbReference>
<evidence type="ECO:0000313" key="2">
    <source>
        <dbReference type="EMBL" id="AKF16644.1"/>
    </source>
</evidence>
<dbReference type="PATRIC" id="fig|1502.177.peg.3756"/>
<sequence>MKRKILRLLSCVVLVNGLTTTNAFASQVSNNKLIANSNEKVNLVSLSLHDTIKKVRKNYAYVIYDKNKPFVVYVSYGADGSVSQTIYGANKNNDGTYGPYGPEKIFIREDGTYYSESENKNQNPVKKERKNYAYLIYDENKPLVVYVSYGANGSVSQAVYEVKENKDGTYGPYGPEKIYINKDGSYILSENKDSIRNERKNYAYVIYDKNKPFVVYVSYGADGSVSQTIYGANKNSDGTSGPYGPDKIYVDSSGKITKK</sequence>
<evidence type="ECO:0000313" key="3">
    <source>
        <dbReference type="EMBL" id="AMN30636.1"/>
    </source>
</evidence>
<dbReference type="RefSeq" id="WP_061429514.1">
    <property type="nucleotide sequence ID" value="NZ_CATNZO010000003.1"/>
</dbReference>
<keyword evidence="1" id="KW-0732">Signal</keyword>
<feature type="chain" id="PRO_5007419467" evidence="1">
    <location>
        <begin position="26"/>
        <end position="259"/>
    </location>
</feature>
<feature type="signal peptide" evidence="1">
    <location>
        <begin position="1"/>
        <end position="25"/>
    </location>
</feature>
<gene>
    <name evidence="3" type="ORF">JFP838_pC0054</name>
</gene>
<proteinExistence type="predicted"/>
<dbReference type="Proteomes" id="UP000070260">
    <property type="component" value="Plasmid pJFP838C"/>
</dbReference>
<dbReference type="AlphaFoldDB" id="A0A0N7BKT4"/>
<evidence type="ECO:0000313" key="4">
    <source>
        <dbReference type="Proteomes" id="UP000070260"/>
    </source>
</evidence>
<geneLocation type="plasmid" evidence="2">
    <name>pCP718netF</name>
</geneLocation>